<dbReference type="GO" id="GO:0045945">
    <property type="term" value="P:positive regulation of transcription by RNA polymerase III"/>
    <property type="evidence" value="ECO:0007669"/>
    <property type="project" value="TreeGrafter"/>
</dbReference>
<feature type="compositionally biased region" description="Polar residues" evidence="1">
    <location>
        <begin position="710"/>
        <end position="731"/>
    </location>
</feature>
<reference evidence="2" key="1">
    <citation type="submission" date="2021-05" db="EMBL/GenBank/DDBJ databases">
        <authorList>
            <person name="Alioto T."/>
            <person name="Alioto T."/>
            <person name="Gomez Garrido J."/>
        </authorList>
    </citation>
    <scope>NUCLEOTIDE SEQUENCE</scope>
</reference>
<proteinExistence type="predicted"/>
<evidence type="ECO:0000313" key="2">
    <source>
        <dbReference type="EMBL" id="CAG6766290.1"/>
    </source>
</evidence>
<organism evidence="2">
    <name type="scientific">Cacopsylla melanoneura</name>
    <dbReference type="NCBI Taxonomy" id="428564"/>
    <lineage>
        <taxon>Eukaryota</taxon>
        <taxon>Metazoa</taxon>
        <taxon>Ecdysozoa</taxon>
        <taxon>Arthropoda</taxon>
        <taxon>Hexapoda</taxon>
        <taxon>Insecta</taxon>
        <taxon>Pterygota</taxon>
        <taxon>Neoptera</taxon>
        <taxon>Paraneoptera</taxon>
        <taxon>Hemiptera</taxon>
        <taxon>Sternorrhyncha</taxon>
        <taxon>Psylloidea</taxon>
        <taxon>Psyllidae</taxon>
        <taxon>Psyllinae</taxon>
        <taxon>Cacopsylla</taxon>
    </lineage>
</organism>
<dbReference type="PANTHER" id="PTHR14633:SF3">
    <property type="entry name" value="LITTLE ELONGATION COMPLEX SUBUNIT 2"/>
    <property type="match status" value="1"/>
</dbReference>
<feature type="compositionally biased region" description="Basic and acidic residues" evidence="1">
    <location>
        <begin position="367"/>
        <end position="386"/>
    </location>
</feature>
<dbReference type="EMBL" id="HBUF01570483">
    <property type="protein sequence ID" value="CAG6766290.1"/>
    <property type="molecule type" value="Transcribed_RNA"/>
</dbReference>
<feature type="compositionally biased region" description="Polar residues" evidence="1">
    <location>
        <begin position="561"/>
        <end position="600"/>
    </location>
</feature>
<accession>A0A8D9EW58</accession>
<feature type="region of interest" description="Disordered" evidence="1">
    <location>
        <begin position="670"/>
        <end position="731"/>
    </location>
</feature>
<name>A0A8D9EW58_9HEMI</name>
<dbReference type="PANTHER" id="PTHR14633">
    <property type="entry name" value="LITTLE ELONGATION COMPLEX SUBUNIT 2"/>
    <property type="match status" value="1"/>
</dbReference>
<feature type="compositionally biased region" description="Low complexity" evidence="1">
    <location>
        <begin position="670"/>
        <end position="701"/>
    </location>
</feature>
<feature type="region of interest" description="Disordered" evidence="1">
    <location>
        <begin position="367"/>
        <end position="510"/>
    </location>
</feature>
<feature type="compositionally biased region" description="Polar residues" evidence="1">
    <location>
        <begin position="626"/>
        <end position="650"/>
    </location>
</feature>
<sequence>MDCSEVGPIPVSGDVEPNILDFYEDLLQREAAEDNDFLNNQYYTRQQHNGSLFRDNAESVTFAVINNRLFYNQYINQQKSRQIAIQAGKMKVNYNQEFSNRYVPGKRSTVCPKTSCLSRQQMNAAFYHFTQHKTHKEAFQSQVLQENEEFQAYIQQLWRTHNYKRATELDPHVKSIIDEYWQARISECKSIYPSVYRSIRSVPLTLESEESAQIHLAHVSVLHSEGSYHQIRQPITIKQEHRLTTDSKEFNSWLQFIHKDTNGAEEQSSFSLTQDSIATNLALNHNCSVVMTTSSVKTLLNNHSANHYARSWMLPVHVKMVKDPNTGLDKKIIYLDKKLTHKSLTQSQKLAWFTKLAVKKFAFDYTQRERENERQYEREEDRGPGRRDRRGGRKNRDWDKSTDTINTNQTENIGESGYSRNQSKTRDTSQGPIHSQSKTSPVKSQSNRCESSKTPYENNRRQSTNCDTRAENRHQSTNCDTRAEYESHNSQRGRQHRSNTFKEVEPDTIVDQTEQIEAELNDVRLDSDDGVAHKLNESLSEMDSEEESGLIIDFPLDDPSASPSNPHHTNYTLPGQQSPKPTRADSQTSAQQRAMSTTRGYSPKPSDHQMRSSGMNSPKPPDMNLPNPSSGMNSEKSFEMTSPNPFSVMNSPKPLGMTSPLHVDCIMPTQPTATSFKPTTTTNVPKSYTSPSPNPYSFSNPLGPNPHQTPNPYSSNPLGLNTHQSSSPLSP</sequence>
<dbReference type="GO" id="GO:0042795">
    <property type="term" value="P:snRNA transcription by RNA polymerase II"/>
    <property type="evidence" value="ECO:0007669"/>
    <property type="project" value="TreeGrafter"/>
</dbReference>
<evidence type="ECO:0000256" key="1">
    <source>
        <dbReference type="SAM" id="MobiDB-lite"/>
    </source>
</evidence>
<dbReference type="GO" id="GO:0042796">
    <property type="term" value="P:snRNA transcription by RNA polymerase III"/>
    <property type="evidence" value="ECO:0007669"/>
    <property type="project" value="TreeGrafter"/>
</dbReference>
<protein>
    <submittedName>
        <fullName evidence="2">Uncharacterized protein</fullName>
    </submittedName>
</protein>
<feature type="compositionally biased region" description="Polar residues" evidence="1">
    <location>
        <begin position="403"/>
        <end position="467"/>
    </location>
</feature>
<feature type="region of interest" description="Disordered" evidence="1">
    <location>
        <begin position="553"/>
        <end position="655"/>
    </location>
</feature>
<dbReference type="AlphaFoldDB" id="A0A8D9EW58"/>